<accession>A0A8K1CBV9</accession>
<dbReference type="Gene3D" id="3.10.20.90">
    <property type="entry name" value="Phosphatidylinositol 3-kinase Catalytic Subunit, Chain A, domain 1"/>
    <property type="match status" value="1"/>
</dbReference>
<dbReference type="GO" id="GO:0036503">
    <property type="term" value="P:ERAD pathway"/>
    <property type="evidence" value="ECO:0007669"/>
    <property type="project" value="TreeGrafter"/>
</dbReference>
<dbReference type="InterPro" id="IPR001012">
    <property type="entry name" value="UBX_dom"/>
</dbReference>
<dbReference type="PROSITE" id="PS50030">
    <property type="entry name" value="UBA"/>
    <property type="match status" value="1"/>
</dbReference>
<dbReference type="Gene3D" id="2.40.40.50">
    <property type="entry name" value="Ubiquitin fusion degradation protein UFD1, N-terminal domain"/>
    <property type="match status" value="1"/>
</dbReference>
<feature type="domain" description="UBA" evidence="5">
    <location>
        <begin position="444"/>
        <end position="490"/>
    </location>
</feature>
<comment type="caution">
    <text evidence="7">The sequence shown here is derived from an EMBL/GenBank/DDBJ whole genome shotgun (WGS) entry which is preliminary data.</text>
</comment>
<keyword evidence="8" id="KW-1185">Reference proteome</keyword>
<evidence type="ECO:0000256" key="2">
    <source>
        <dbReference type="ARBA" id="ARBA00022786"/>
    </source>
</evidence>
<evidence type="ECO:0000313" key="7">
    <source>
        <dbReference type="EMBL" id="TMW59960.1"/>
    </source>
</evidence>
<dbReference type="InterPro" id="IPR015940">
    <property type="entry name" value="UBA"/>
</dbReference>
<dbReference type="SUPFAM" id="SSF54236">
    <property type="entry name" value="Ubiquitin-like"/>
    <property type="match status" value="1"/>
</dbReference>
<gene>
    <name evidence="7" type="ORF">Poli38472_000002</name>
</gene>
<protein>
    <recommendedName>
        <fullName evidence="9">UBX domain-containing protein</fullName>
    </recommendedName>
</protein>
<dbReference type="InterPro" id="IPR055418">
    <property type="entry name" value="UFD1_N2"/>
</dbReference>
<dbReference type="InterPro" id="IPR009060">
    <property type="entry name" value="UBA-like_sf"/>
</dbReference>
<evidence type="ECO:0000256" key="1">
    <source>
        <dbReference type="ARBA" id="ARBA00006043"/>
    </source>
</evidence>
<comment type="similarity">
    <text evidence="1">Belongs to the UFD1 family.</text>
</comment>
<dbReference type="InterPro" id="IPR004854">
    <property type="entry name" value="Ufd1-like"/>
</dbReference>
<dbReference type="InterPro" id="IPR029071">
    <property type="entry name" value="Ubiquitin-like_domsf"/>
</dbReference>
<feature type="compositionally biased region" description="Basic and acidic residues" evidence="4">
    <location>
        <begin position="31"/>
        <end position="41"/>
    </location>
</feature>
<dbReference type="Gene3D" id="1.10.8.10">
    <property type="entry name" value="DNA helicase RuvA subunit, C-terminal domain"/>
    <property type="match status" value="1"/>
</dbReference>
<dbReference type="Pfam" id="PF24842">
    <property type="entry name" value="UFD1_N2"/>
    <property type="match status" value="1"/>
</dbReference>
<dbReference type="CDD" id="cd01767">
    <property type="entry name" value="UBX"/>
    <property type="match status" value="1"/>
</dbReference>
<dbReference type="SMART" id="SM00166">
    <property type="entry name" value="UBX"/>
    <property type="match status" value="1"/>
</dbReference>
<dbReference type="PANTHER" id="PTHR12555">
    <property type="entry name" value="UBIQUITIN FUSION DEGRADATON PROTEIN 1"/>
    <property type="match status" value="1"/>
</dbReference>
<feature type="domain" description="UBX" evidence="6">
    <location>
        <begin position="297"/>
        <end position="375"/>
    </location>
</feature>
<dbReference type="Pfam" id="PF00789">
    <property type="entry name" value="UBX"/>
    <property type="match status" value="1"/>
</dbReference>
<dbReference type="PANTHER" id="PTHR12555:SF13">
    <property type="entry name" value="UBIQUITIN RECOGNITION FACTOR IN ER-ASSOCIATED DEGRADATION PROTEIN 1"/>
    <property type="match status" value="1"/>
</dbReference>
<dbReference type="Proteomes" id="UP000794436">
    <property type="component" value="Unassembled WGS sequence"/>
</dbReference>
<evidence type="ECO:0000259" key="6">
    <source>
        <dbReference type="PROSITE" id="PS50033"/>
    </source>
</evidence>
<dbReference type="InterPro" id="IPR042299">
    <property type="entry name" value="Ufd1-like_Nn"/>
</dbReference>
<organism evidence="7 8">
    <name type="scientific">Pythium oligandrum</name>
    <name type="common">Mycoparasitic fungus</name>
    <dbReference type="NCBI Taxonomy" id="41045"/>
    <lineage>
        <taxon>Eukaryota</taxon>
        <taxon>Sar</taxon>
        <taxon>Stramenopiles</taxon>
        <taxon>Oomycota</taxon>
        <taxon>Peronosporomycetes</taxon>
        <taxon>Pythiales</taxon>
        <taxon>Pythiaceae</taxon>
        <taxon>Pythium</taxon>
    </lineage>
</organism>
<reference evidence="7" key="1">
    <citation type="submission" date="2019-03" db="EMBL/GenBank/DDBJ databases">
        <title>Long read genome sequence of the mycoparasitic Pythium oligandrum ATCC 38472 isolated from sugarbeet rhizosphere.</title>
        <authorList>
            <person name="Gaulin E."/>
        </authorList>
    </citation>
    <scope>NUCLEOTIDE SEQUENCE</scope>
    <source>
        <strain evidence="7">ATCC 38472_TT</strain>
    </source>
</reference>
<dbReference type="GO" id="GO:0031593">
    <property type="term" value="F:polyubiquitin modification-dependent protein binding"/>
    <property type="evidence" value="ECO:0007669"/>
    <property type="project" value="TreeGrafter"/>
</dbReference>
<evidence type="ECO:0000256" key="3">
    <source>
        <dbReference type="SAM" id="Coils"/>
    </source>
</evidence>
<sequence>MEMDLNSRSAKWKREQDKQKERARRQQQTEALKRAAAEKARRELEAIQTQKRIERIQELERLEQQALEEQRVTGGIKYLHQLRPVQTSTDGDKITLPVSALEELNPQNAFDLGVFTFELTFRDASSNSTRKTHAGVLEFVAAEETVGIPPKVAASLFLPGQVIPETIQVRFVRLEKGRFASLQPKGDGFGEREIDFKKILERSLKAHTTLTVGDTVFVRHGRQTFEVAVIELQPESAVNILNTDLEVALLPSESVTKVMEAEKLREQEEAEAARLAQEKERLKEEKLQNLTPEPPVDERRQAKVVLRLPDGTQAVRRVAHSSQLGVVFELVEAMAGEDRWHYQLVATYPRRIFGIDSSERSLSDLGLNGRQESLFVERVVAAEPSTEKGNAAIGDTVMTEETKLPTEWINALVLLEQTLDEALSTSNATPIHALEPIIPVNSQSGDQQAKWSAQLSELETMGFTDRDLNIQVLERYQGRLLRVVNYLSELPVVAESIPATDSME</sequence>
<feature type="coiled-coil region" evidence="3">
    <location>
        <begin position="258"/>
        <end position="288"/>
    </location>
</feature>
<evidence type="ECO:0000259" key="5">
    <source>
        <dbReference type="PROSITE" id="PS50030"/>
    </source>
</evidence>
<dbReference type="OrthoDB" id="422728at2759"/>
<dbReference type="SUPFAM" id="SSF46934">
    <property type="entry name" value="UBA-like"/>
    <property type="match status" value="1"/>
</dbReference>
<dbReference type="PROSITE" id="PS50033">
    <property type="entry name" value="UBX"/>
    <property type="match status" value="1"/>
</dbReference>
<dbReference type="GO" id="GO:0006511">
    <property type="term" value="P:ubiquitin-dependent protein catabolic process"/>
    <property type="evidence" value="ECO:0007669"/>
    <property type="project" value="InterPro"/>
</dbReference>
<keyword evidence="2" id="KW-0833">Ubl conjugation pathway</keyword>
<dbReference type="AlphaFoldDB" id="A0A8K1CBV9"/>
<evidence type="ECO:0000256" key="4">
    <source>
        <dbReference type="SAM" id="MobiDB-lite"/>
    </source>
</evidence>
<feature type="region of interest" description="Disordered" evidence="4">
    <location>
        <begin position="1"/>
        <end position="41"/>
    </location>
</feature>
<evidence type="ECO:0000313" key="8">
    <source>
        <dbReference type="Proteomes" id="UP000794436"/>
    </source>
</evidence>
<dbReference type="Gene3D" id="3.10.330.10">
    <property type="match status" value="1"/>
</dbReference>
<keyword evidence="3" id="KW-0175">Coiled coil</keyword>
<proteinExistence type="inferred from homology"/>
<dbReference type="EMBL" id="SPLM01000108">
    <property type="protein sequence ID" value="TMW59960.1"/>
    <property type="molecule type" value="Genomic_DNA"/>
</dbReference>
<dbReference type="GO" id="GO:0034098">
    <property type="term" value="C:VCP-NPL4-UFD1 AAA ATPase complex"/>
    <property type="evidence" value="ECO:0007669"/>
    <property type="project" value="TreeGrafter"/>
</dbReference>
<dbReference type="InterPro" id="IPR055417">
    <property type="entry name" value="UFD1_N1"/>
</dbReference>
<name>A0A8K1CBV9_PYTOL</name>
<evidence type="ECO:0008006" key="9">
    <source>
        <dbReference type="Google" id="ProtNLM"/>
    </source>
</evidence>
<dbReference type="CDD" id="cd14319">
    <property type="entry name" value="UBA_NBR1"/>
    <property type="match status" value="1"/>
</dbReference>
<dbReference type="Pfam" id="PF03152">
    <property type="entry name" value="UFD1_N1"/>
    <property type="match status" value="1"/>
</dbReference>